<feature type="region of interest" description="Disordered" evidence="1">
    <location>
        <begin position="1"/>
        <end position="26"/>
    </location>
</feature>
<dbReference type="Pfam" id="PF05032">
    <property type="entry name" value="Spo12"/>
    <property type="match status" value="1"/>
</dbReference>
<protein>
    <recommendedName>
        <fullName evidence="4">Spo12-like protein</fullName>
    </recommendedName>
</protein>
<dbReference type="EMBL" id="KI912113">
    <property type="protein sequence ID" value="ETS79883.1"/>
    <property type="molecule type" value="Genomic_DNA"/>
</dbReference>
<dbReference type="GeneID" id="19272425"/>
<feature type="compositionally biased region" description="Polar residues" evidence="1">
    <location>
        <begin position="9"/>
        <end position="20"/>
    </location>
</feature>
<gene>
    <name evidence="2" type="ORF">PFICI_07412</name>
</gene>
<dbReference type="InterPro" id="IPR007727">
    <property type="entry name" value="Spo12"/>
</dbReference>
<dbReference type="OMA" id="TMEYHRQ"/>
<keyword evidence="3" id="KW-1185">Reference proteome</keyword>
<dbReference type="KEGG" id="pfy:PFICI_07412"/>
<name>W3X179_PESFW</name>
<accession>W3X179</accession>
<dbReference type="eggNOG" id="ENOG502SBH5">
    <property type="taxonomic scope" value="Eukaryota"/>
</dbReference>
<dbReference type="InParanoid" id="W3X179"/>
<evidence type="ECO:0000256" key="1">
    <source>
        <dbReference type="SAM" id="MobiDB-lite"/>
    </source>
</evidence>
<evidence type="ECO:0000313" key="3">
    <source>
        <dbReference type="Proteomes" id="UP000030651"/>
    </source>
</evidence>
<dbReference type="OrthoDB" id="5578329at2759"/>
<proteinExistence type="predicted"/>
<dbReference type="HOGENOM" id="CLU_132226_2_0_1"/>
<reference evidence="3" key="1">
    <citation type="journal article" date="2015" name="BMC Genomics">
        <title>Genomic and transcriptomic analysis of the endophytic fungus Pestalotiopsis fici reveals its lifestyle and high potential for synthesis of natural products.</title>
        <authorList>
            <person name="Wang X."/>
            <person name="Zhang X."/>
            <person name="Liu L."/>
            <person name="Xiang M."/>
            <person name="Wang W."/>
            <person name="Sun X."/>
            <person name="Che Y."/>
            <person name="Guo L."/>
            <person name="Liu G."/>
            <person name="Guo L."/>
            <person name="Wang C."/>
            <person name="Yin W.B."/>
            <person name="Stadler M."/>
            <person name="Zhang X."/>
            <person name="Liu X."/>
        </authorList>
    </citation>
    <scope>NUCLEOTIDE SEQUENCE [LARGE SCALE GENOMIC DNA]</scope>
    <source>
        <strain evidence="3">W106-1 / CGMCC3.15140</strain>
    </source>
</reference>
<evidence type="ECO:0000313" key="2">
    <source>
        <dbReference type="EMBL" id="ETS79883.1"/>
    </source>
</evidence>
<dbReference type="AlphaFoldDB" id="W3X179"/>
<evidence type="ECO:0008006" key="4">
    <source>
        <dbReference type="Google" id="ProtNLM"/>
    </source>
</evidence>
<dbReference type="STRING" id="1229662.W3X179"/>
<organism evidence="2 3">
    <name type="scientific">Pestalotiopsis fici (strain W106-1 / CGMCC3.15140)</name>
    <dbReference type="NCBI Taxonomy" id="1229662"/>
    <lineage>
        <taxon>Eukaryota</taxon>
        <taxon>Fungi</taxon>
        <taxon>Dikarya</taxon>
        <taxon>Ascomycota</taxon>
        <taxon>Pezizomycotina</taxon>
        <taxon>Sordariomycetes</taxon>
        <taxon>Xylariomycetidae</taxon>
        <taxon>Amphisphaeriales</taxon>
        <taxon>Sporocadaceae</taxon>
        <taxon>Pestalotiopsis</taxon>
    </lineage>
</organism>
<dbReference type="RefSeq" id="XP_007834184.1">
    <property type="nucleotide sequence ID" value="XM_007835993.1"/>
</dbReference>
<dbReference type="Proteomes" id="UP000030651">
    <property type="component" value="Unassembled WGS sequence"/>
</dbReference>
<sequence length="110" mass="11963">MSGHVLSEKSVNTHNLQQMDASAGNGKANLKSMEYHRQVLQKKMEQEKDGEKYVSPSDGIMSPCTAKLNALRNKQVGKAKPKSLFALASAKKFDGENVFGARNASQPLGQ</sequence>